<sequence length="486" mass="51369">MGHTARRDLAAKLVGTADIAAFSLDKLHDAIATHAAKLGVTPGDLLSTTRPRAVGGTEDVIADPLLLLGAQATVFGDMAAAVSAMARVWVDQGAALMGCEAAFTEPAASLLTVAGEVPEPSLVPAREAGVVSLRLLHNALSVVAGTGAIDVFFLQTWLNALHGLQDYAVAVAPALCQILASSAPTTPTPTPVGRLLSCPTAADLDAGLLAALEPIKAAELRYPRPSRFNFTDAFPDLSAEEMRRRVRVDPSVVPLLSAVIAAVIAKGESPFPVMRVLARLSGFVHTWGLVFEAKDRKSYEQKGDNGVIGKDATDEEELRIFGDDSDDEDNHDEDSEDKPRSGPRWYSLRAMQGHIAAMSEAIFRVLEGDTVIPANLPGLASLDNVATPAEDEAVFIAAARLAEPTSSNAPEESAAAPFAFPPQPPRPQLAGPEVAQVVEVLCALRARAVAIQEQYDADFGSDGSKYQIQAVVDLIDKVPLHRVHRA</sequence>
<feature type="region of interest" description="Disordered" evidence="1">
    <location>
        <begin position="301"/>
        <end position="344"/>
    </location>
</feature>
<dbReference type="Proteomes" id="UP000717585">
    <property type="component" value="Unassembled WGS sequence"/>
</dbReference>
<protein>
    <submittedName>
        <fullName evidence="2">Uncharacterized protein</fullName>
    </submittedName>
</protein>
<evidence type="ECO:0000313" key="3">
    <source>
        <dbReference type="Proteomes" id="UP000717585"/>
    </source>
</evidence>
<comment type="caution">
    <text evidence="2">The sequence shown here is derived from an EMBL/GenBank/DDBJ whole genome shotgun (WGS) entry which is preliminary data.</text>
</comment>
<organism evidence="2 3">
    <name type="scientific">Carpediemonas membranifera</name>
    <dbReference type="NCBI Taxonomy" id="201153"/>
    <lineage>
        <taxon>Eukaryota</taxon>
        <taxon>Metamonada</taxon>
        <taxon>Carpediemonas-like organisms</taxon>
        <taxon>Carpediemonas</taxon>
    </lineage>
</organism>
<dbReference type="EMBL" id="JAHDYR010000005">
    <property type="protein sequence ID" value="KAG9396551.1"/>
    <property type="molecule type" value="Genomic_DNA"/>
</dbReference>
<dbReference type="AlphaFoldDB" id="A0A8J6E477"/>
<proteinExistence type="predicted"/>
<gene>
    <name evidence="2" type="ORF">J8273_1559</name>
</gene>
<evidence type="ECO:0000256" key="1">
    <source>
        <dbReference type="SAM" id="MobiDB-lite"/>
    </source>
</evidence>
<reference evidence="2" key="1">
    <citation type="submission" date="2021-05" db="EMBL/GenBank/DDBJ databases">
        <title>A free-living protist that lacks canonical eukaryotic 1 DNA replication and segregation systems.</title>
        <authorList>
            <person name="Salas-Leiva D.E."/>
            <person name="Tromer E.C."/>
            <person name="Curtis B.A."/>
            <person name="Jerlstrom-Hultqvist J."/>
            <person name="Kolisko M."/>
            <person name="Yi Z."/>
            <person name="Salas-Leiva J.S."/>
            <person name="Gallot-Lavallee L."/>
            <person name="Kops G.J.P.L."/>
            <person name="Archibald J.M."/>
            <person name="Simpson A.G.B."/>
            <person name="Roger A.J."/>
        </authorList>
    </citation>
    <scope>NUCLEOTIDE SEQUENCE</scope>
    <source>
        <strain evidence="2">BICM</strain>
    </source>
</reference>
<name>A0A8J6E477_9EUKA</name>
<accession>A0A8J6E477</accession>
<feature type="compositionally biased region" description="Acidic residues" evidence="1">
    <location>
        <begin position="313"/>
        <end position="336"/>
    </location>
</feature>
<keyword evidence="3" id="KW-1185">Reference proteome</keyword>
<evidence type="ECO:0000313" key="2">
    <source>
        <dbReference type="EMBL" id="KAG9396551.1"/>
    </source>
</evidence>